<accession>T0R155</accession>
<protein>
    <submittedName>
        <fullName evidence="2">Uncharacterized protein</fullName>
    </submittedName>
</protein>
<dbReference type="AlphaFoldDB" id="T0R155"/>
<name>T0R155_SAPDV</name>
<reference evidence="2 3" key="1">
    <citation type="submission" date="2012-04" db="EMBL/GenBank/DDBJ databases">
        <title>The Genome Sequence of Saprolegnia declina VS20.</title>
        <authorList>
            <consortium name="The Broad Institute Genome Sequencing Platform"/>
            <person name="Russ C."/>
            <person name="Nusbaum C."/>
            <person name="Tyler B."/>
            <person name="van West P."/>
            <person name="Dieguez-Uribeondo J."/>
            <person name="de Bruijn I."/>
            <person name="Tripathy S."/>
            <person name="Jiang R."/>
            <person name="Young S.K."/>
            <person name="Zeng Q."/>
            <person name="Gargeya S."/>
            <person name="Fitzgerald M."/>
            <person name="Haas B."/>
            <person name="Abouelleil A."/>
            <person name="Alvarado L."/>
            <person name="Arachchi H.M."/>
            <person name="Berlin A."/>
            <person name="Chapman S.B."/>
            <person name="Goldberg J."/>
            <person name="Griggs A."/>
            <person name="Gujja S."/>
            <person name="Hansen M."/>
            <person name="Howarth C."/>
            <person name="Imamovic A."/>
            <person name="Larimer J."/>
            <person name="McCowen C."/>
            <person name="Montmayeur A."/>
            <person name="Murphy C."/>
            <person name="Neiman D."/>
            <person name="Pearson M."/>
            <person name="Priest M."/>
            <person name="Roberts A."/>
            <person name="Saif S."/>
            <person name="Shea T."/>
            <person name="Sisk P."/>
            <person name="Sykes S."/>
            <person name="Wortman J."/>
            <person name="Nusbaum C."/>
            <person name="Birren B."/>
        </authorList>
    </citation>
    <scope>NUCLEOTIDE SEQUENCE [LARGE SCALE GENOMIC DNA]</scope>
    <source>
        <strain evidence="2 3">VS20</strain>
    </source>
</reference>
<dbReference type="EMBL" id="JH767137">
    <property type="protein sequence ID" value="EQC40020.1"/>
    <property type="molecule type" value="Genomic_DNA"/>
</dbReference>
<evidence type="ECO:0000313" key="2">
    <source>
        <dbReference type="EMBL" id="EQC40020.1"/>
    </source>
</evidence>
<dbReference type="OMA" id="ANMEECV"/>
<dbReference type="InParanoid" id="T0R155"/>
<dbReference type="Proteomes" id="UP000030762">
    <property type="component" value="Unassembled WGS sequence"/>
</dbReference>
<feature type="compositionally biased region" description="Basic and acidic residues" evidence="1">
    <location>
        <begin position="95"/>
        <end position="104"/>
    </location>
</feature>
<dbReference type="GeneID" id="19943406"/>
<feature type="compositionally biased region" description="Polar residues" evidence="1">
    <location>
        <begin position="336"/>
        <end position="345"/>
    </location>
</feature>
<organism evidence="2 3">
    <name type="scientific">Saprolegnia diclina (strain VS20)</name>
    <dbReference type="NCBI Taxonomy" id="1156394"/>
    <lineage>
        <taxon>Eukaryota</taxon>
        <taxon>Sar</taxon>
        <taxon>Stramenopiles</taxon>
        <taxon>Oomycota</taxon>
        <taxon>Saprolegniomycetes</taxon>
        <taxon>Saprolegniales</taxon>
        <taxon>Saprolegniaceae</taxon>
        <taxon>Saprolegnia</taxon>
    </lineage>
</organism>
<proteinExistence type="predicted"/>
<dbReference type="RefSeq" id="XP_008606494.1">
    <property type="nucleotide sequence ID" value="XM_008608272.1"/>
</dbReference>
<feature type="region of interest" description="Disordered" evidence="1">
    <location>
        <begin position="326"/>
        <end position="358"/>
    </location>
</feature>
<feature type="region of interest" description="Disordered" evidence="1">
    <location>
        <begin position="93"/>
        <end position="142"/>
    </location>
</feature>
<dbReference type="VEuPathDB" id="FungiDB:SDRG_02679"/>
<evidence type="ECO:0000313" key="3">
    <source>
        <dbReference type="Proteomes" id="UP000030762"/>
    </source>
</evidence>
<dbReference type="OrthoDB" id="74106at2759"/>
<feature type="compositionally biased region" description="Low complexity" evidence="1">
    <location>
        <begin position="117"/>
        <end position="132"/>
    </location>
</feature>
<keyword evidence="3" id="KW-1185">Reference proteome</keyword>
<sequence length="358" mass="39348">MVILDRFRDVDVANMEECVALHEVRRFFVRAGIYLATDETLRQARACFVSHVCKLQPLAQAAMESDHRMSFMAKDIRAAIRCIDPRMAIYGFDAGEDKPEKSTAHGDNNSDDDDDGASASGSDDGASTSGSDDGSDEDDELDRHVEETLGRDEDFGDGDFSDGEVAGDLLNAAAFASEDALWVDEEGILRISEDDAYAVSTMEQESPYLLPRSAVLRIWSIATNLPILPAALSALHSTTEHFLFKEMSDGKLGSDMACTILQGLIMEQASTVDFLEAQVASQASKLETHESTIEKLRKQLTERKVPRKSLALSDANIGSNLIKGKLSTPRKRLSSEMLQENQVPTPQALRHTRSAHHR</sequence>
<gene>
    <name evidence="2" type="ORF">SDRG_02679</name>
</gene>
<evidence type="ECO:0000256" key="1">
    <source>
        <dbReference type="SAM" id="MobiDB-lite"/>
    </source>
</evidence>